<gene>
    <name evidence="1" type="ORF">LVIROSA_LOCUS35414</name>
</gene>
<organism evidence="1 2">
    <name type="scientific">Lactuca virosa</name>
    <dbReference type="NCBI Taxonomy" id="75947"/>
    <lineage>
        <taxon>Eukaryota</taxon>
        <taxon>Viridiplantae</taxon>
        <taxon>Streptophyta</taxon>
        <taxon>Embryophyta</taxon>
        <taxon>Tracheophyta</taxon>
        <taxon>Spermatophyta</taxon>
        <taxon>Magnoliopsida</taxon>
        <taxon>eudicotyledons</taxon>
        <taxon>Gunneridae</taxon>
        <taxon>Pentapetalae</taxon>
        <taxon>asterids</taxon>
        <taxon>campanulids</taxon>
        <taxon>Asterales</taxon>
        <taxon>Asteraceae</taxon>
        <taxon>Cichorioideae</taxon>
        <taxon>Cichorieae</taxon>
        <taxon>Lactucinae</taxon>
        <taxon>Lactuca</taxon>
    </lineage>
</organism>
<comment type="caution">
    <text evidence="1">The sequence shown here is derived from an EMBL/GenBank/DDBJ whole genome shotgun (WGS) entry which is preliminary data.</text>
</comment>
<keyword evidence="2" id="KW-1185">Reference proteome</keyword>
<evidence type="ECO:0000313" key="1">
    <source>
        <dbReference type="EMBL" id="CAH1449962.1"/>
    </source>
</evidence>
<dbReference type="InterPro" id="IPR007750">
    <property type="entry name" value="DUF674"/>
</dbReference>
<sequence>MSFHQASFMVYNDLEVIPSPSIATFSKLNTLGVPVGDMEVLEVSFGEQEALSLLKACLTSTSALPHMLNASKKKTKVESST</sequence>
<dbReference type="Proteomes" id="UP001157418">
    <property type="component" value="Unassembled WGS sequence"/>
</dbReference>
<reference evidence="1 2" key="1">
    <citation type="submission" date="2022-01" db="EMBL/GenBank/DDBJ databases">
        <authorList>
            <person name="Xiong W."/>
            <person name="Schranz E."/>
        </authorList>
    </citation>
    <scope>NUCLEOTIDE SEQUENCE [LARGE SCALE GENOMIC DNA]</scope>
</reference>
<dbReference type="EMBL" id="CAKMRJ010005634">
    <property type="protein sequence ID" value="CAH1449962.1"/>
    <property type="molecule type" value="Genomic_DNA"/>
</dbReference>
<accession>A0AAU9PHZ8</accession>
<dbReference type="AlphaFoldDB" id="A0AAU9PHZ8"/>
<proteinExistence type="predicted"/>
<protein>
    <submittedName>
        <fullName evidence="1">Uncharacterized protein</fullName>
    </submittedName>
</protein>
<evidence type="ECO:0000313" key="2">
    <source>
        <dbReference type="Proteomes" id="UP001157418"/>
    </source>
</evidence>
<dbReference type="Pfam" id="PF05056">
    <property type="entry name" value="DUF674"/>
    <property type="match status" value="1"/>
</dbReference>
<name>A0AAU9PHZ8_9ASTR</name>